<dbReference type="STRING" id="428992.SAMN05216272_102376"/>
<reference evidence="3" key="1">
    <citation type="submission" date="2016-10" db="EMBL/GenBank/DDBJ databases">
        <authorList>
            <person name="Varghese N."/>
            <person name="Submissions S."/>
        </authorList>
    </citation>
    <scope>NUCLEOTIDE SEQUENCE [LARGE SCALE GENOMIC DNA]</scope>
    <source>
        <strain evidence="3">CCM 7469</strain>
    </source>
</reference>
<name>A0A1G8E867_9PSED</name>
<evidence type="ECO:0000313" key="2">
    <source>
        <dbReference type="EMBL" id="SDH65819.1"/>
    </source>
</evidence>
<proteinExistence type="predicted"/>
<organism evidence="2 3">
    <name type="scientific">Pseudomonas panipatensis</name>
    <dbReference type="NCBI Taxonomy" id="428992"/>
    <lineage>
        <taxon>Bacteria</taxon>
        <taxon>Pseudomonadati</taxon>
        <taxon>Pseudomonadota</taxon>
        <taxon>Gammaproteobacteria</taxon>
        <taxon>Pseudomonadales</taxon>
        <taxon>Pseudomonadaceae</taxon>
        <taxon>Pseudomonas</taxon>
    </lineage>
</organism>
<keyword evidence="3" id="KW-1185">Reference proteome</keyword>
<sequence length="62" mass="6418">MADPKRPGTATPPPTLGEGCTHRYDIEALSDEDGTEFPGAAELWRALQDAEAAAAPPAKTPG</sequence>
<dbReference type="Proteomes" id="UP000199636">
    <property type="component" value="Unassembled WGS sequence"/>
</dbReference>
<dbReference type="AlphaFoldDB" id="A0A1G8E867"/>
<gene>
    <name evidence="2" type="ORF">SAMN05216272_102376</name>
</gene>
<dbReference type="EMBL" id="FNDS01000002">
    <property type="protein sequence ID" value="SDH65819.1"/>
    <property type="molecule type" value="Genomic_DNA"/>
</dbReference>
<accession>A0A1G8E867</accession>
<evidence type="ECO:0000256" key="1">
    <source>
        <dbReference type="SAM" id="MobiDB-lite"/>
    </source>
</evidence>
<protein>
    <submittedName>
        <fullName evidence="2">Uncharacterized protein</fullName>
    </submittedName>
</protein>
<dbReference type="RefSeq" id="WP_090261637.1">
    <property type="nucleotide sequence ID" value="NZ_FNDS01000002.1"/>
</dbReference>
<dbReference type="OrthoDB" id="6966321at2"/>
<feature type="region of interest" description="Disordered" evidence="1">
    <location>
        <begin position="1"/>
        <end position="20"/>
    </location>
</feature>
<evidence type="ECO:0000313" key="3">
    <source>
        <dbReference type="Proteomes" id="UP000199636"/>
    </source>
</evidence>